<dbReference type="InterPro" id="IPR013611">
    <property type="entry name" value="Transp-assoc_OB_typ2"/>
</dbReference>
<dbReference type="GO" id="GO:0016887">
    <property type="term" value="F:ATP hydrolysis activity"/>
    <property type="evidence" value="ECO:0007669"/>
    <property type="project" value="InterPro"/>
</dbReference>
<dbReference type="InterPro" id="IPR003439">
    <property type="entry name" value="ABC_transporter-like_ATP-bd"/>
</dbReference>
<keyword evidence="3 5" id="KW-0067">ATP-binding</keyword>
<dbReference type="InterPro" id="IPR050093">
    <property type="entry name" value="ABC_SmlMolc_Importer"/>
</dbReference>
<dbReference type="PANTHER" id="PTHR42781">
    <property type="entry name" value="SPERMIDINE/PUTRESCINE IMPORT ATP-BINDING PROTEIN POTA"/>
    <property type="match status" value="1"/>
</dbReference>
<keyword evidence="2" id="KW-0547">Nucleotide-binding</keyword>
<dbReference type="SUPFAM" id="SSF52540">
    <property type="entry name" value="P-loop containing nucleoside triphosphate hydrolases"/>
    <property type="match status" value="1"/>
</dbReference>
<accession>A0A4Q7J6E7</accession>
<dbReference type="Pfam" id="PF08402">
    <property type="entry name" value="TOBE_2"/>
    <property type="match status" value="1"/>
</dbReference>
<dbReference type="PROSITE" id="PS00211">
    <property type="entry name" value="ABC_TRANSPORTER_1"/>
    <property type="match status" value="1"/>
</dbReference>
<comment type="caution">
    <text evidence="5">The sequence shown here is derived from an EMBL/GenBank/DDBJ whole genome shotgun (WGS) entry which is preliminary data.</text>
</comment>
<dbReference type="Gene3D" id="2.40.50.100">
    <property type="match status" value="1"/>
</dbReference>
<dbReference type="InterPro" id="IPR017871">
    <property type="entry name" value="ABC_transporter-like_CS"/>
</dbReference>
<dbReference type="Proteomes" id="UP000292003">
    <property type="component" value="Unassembled WGS sequence"/>
</dbReference>
<dbReference type="AlphaFoldDB" id="A0A4Q7J6E7"/>
<dbReference type="InterPro" id="IPR027417">
    <property type="entry name" value="P-loop_NTPase"/>
</dbReference>
<keyword evidence="6" id="KW-1185">Reference proteome</keyword>
<evidence type="ECO:0000313" key="6">
    <source>
        <dbReference type="Proteomes" id="UP000292003"/>
    </source>
</evidence>
<dbReference type="PROSITE" id="PS50893">
    <property type="entry name" value="ABC_TRANSPORTER_2"/>
    <property type="match status" value="1"/>
</dbReference>
<dbReference type="Gene3D" id="3.40.50.300">
    <property type="entry name" value="P-loop containing nucleotide triphosphate hydrolases"/>
    <property type="match status" value="1"/>
</dbReference>
<dbReference type="GO" id="GO:0043190">
    <property type="term" value="C:ATP-binding cassette (ABC) transporter complex"/>
    <property type="evidence" value="ECO:0007669"/>
    <property type="project" value="InterPro"/>
</dbReference>
<proteinExistence type="predicted"/>
<reference evidence="5 6" key="1">
    <citation type="submission" date="2019-02" db="EMBL/GenBank/DDBJ databases">
        <title>Draft genome sequence of Amycolatopsis sp. 8-3EHSu isolated from roots of Suaeda maritima.</title>
        <authorList>
            <person name="Duangmal K."/>
            <person name="Chantavorakit T."/>
        </authorList>
    </citation>
    <scope>NUCLEOTIDE SEQUENCE [LARGE SCALE GENOMIC DNA]</scope>
    <source>
        <strain evidence="5 6">8-3EHSu</strain>
    </source>
</reference>
<dbReference type="OrthoDB" id="9802264at2"/>
<dbReference type="Gene3D" id="2.40.50.140">
    <property type="entry name" value="Nucleic acid-binding proteins"/>
    <property type="match status" value="1"/>
</dbReference>
<dbReference type="FunFam" id="3.40.50.300:FF:000042">
    <property type="entry name" value="Maltose/maltodextrin ABC transporter, ATP-binding protein"/>
    <property type="match status" value="1"/>
</dbReference>
<dbReference type="PANTHER" id="PTHR42781:SF4">
    <property type="entry name" value="SPERMIDINE_PUTRESCINE IMPORT ATP-BINDING PROTEIN POTA"/>
    <property type="match status" value="1"/>
</dbReference>
<gene>
    <name evidence="5" type="ORF">EWH70_24355</name>
</gene>
<organism evidence="5 6">
    <name type="scientific">Amycolatopsis suaedae</name>
    <dbReference type="NCBI Taxonomy" id="2510978"/>
    <lineage>
        <taxon>Bacteria</taxon>
        <taxon>Bacillati</taxon>
        <taxon>Actinomycetota</taxon>
        <taxon>Actinomycetes</taxon>
        <taxon>Pseudonocardiales</taxon>
        <taxon>Pseudonocardiaceae</taxon>
        <taxon>Amycolatopsis</taxon>
    </lineage>
</organism>
<protein>
    <submittedName>
        <fullName evidence="5">ABC transporter ATP-binding protein</fullName>
    </submittedName>
</protein>
<sequence length="360" mass="39143">MTATTHSFRELRLRGVSRSFGKAIALKELDLTLYAGEFVALLGPSGCGKSTALNCLAGLLPLTGGEIWKDEQRIDTLPPERRGFGMVFQSYALFPHLTIQRNVEFGLRMRGVRLVQRRSRAAEALRTVKLADHAHKRPAELSGGQQQRVAIARALAIEPDIILMDEPLSNLDASLRVELRTEIKRLHQSLGLSTLYVTHDQEEALSLADRVVILRDGRVEQSGPPATVYSRPASPYVAAFMGYRNLFTARATAAAGPGDTVSVHRDGYVFQATAVAGVQAGAEVTLAIRPDEVTVGEGGANQITLATEVVEFMGREIQVQGRMRDGQVLLLRTGSDVVPGDSVPVRLPRERLLAFGQVDG</sequence>
<feature type="domain" description="ABC transporter" evidence="4">
    <location>
        <begin position="11"/>
        <end position="241"/>
    </location>
</feature>
<dbReference type="GO" id="GO:0005524">
    <property type="term" value="F:ATP binding"/>
    <property type="evidence" value="ECO:0007669"/>
    <property type="project" value="UniProtKB-KW"/>
</dbReference>
<keyword evidence="1" id="KW-0813">Transport</keyword>
<name>A0A4Q7J6E7_9PSEU</name>
<dbReference type="InterPro" id="IPR003593">
    <property type="entry name" value="AAA+_ATPase"/>
</dbReference>
<evidence type="ECO:0000256" key="3">
    <source>
        <dbReference type="ARBA" id="ARBA00022840"/>
    </source>
</evidence>
<dbReference type="GO" id="GO:0140359">
    <property type="term" value="F:ABC-type transporter activity"/>
    <property type="evidence" value="ECO:0007669"/>
    <property type="project" value="UniProtKB-ARBA"/>
</dbReference>
<dbReference type="SMART" id="SM00382">
    <property type="entry name" value="AAA"/>
    <property type="match status" value="1"/>
</dbReference>
<evidence type="ECO:0000256" key="2">
    <source>
        <dbReference type="ARBA" id="ARBA00022741"/>
    </source>
</evidence>
<dbReference type="SUPFAM" id="SSF50331">
    <property type="entry name" value="MOP-like"/>
    <property type="match status" value="1"/>
</dbReference>
<dbReference type="InterPro" id="IPR008995">
    <property type="entry name" value="Mo/tungstate-bd_C_term_dom"/>
</dbReference>
<evidence type="ECO:0000259" key="4">
    <source>
        <dbReference type="PROSITE" id="PS50893"/>
    </source>
</evidence>
<dbReference type="InterPro" id="IPR012340">
    <property type="entry name" value="NA-bd_OB-fold"/>
</dbReference>
<dbReference type="Pfam" id="PF00005">
    <property type="entry name" value="ABC_tran"/>
    <property type="match status" value="1"/>
</dbReference>
<evidence type="ECO:0000313" key="5">
    <source>
        <dbReference type="EMBL" id="RZQ61574.1"/>
    </source>
</evidence>
<dbReference type="EMBL" id="SFCC01000012">
    <property type="protein sequence ID" value="RZQ61574.1"/>
    <property type="molecule type" value="Genomic_DNA"/>
</dbReference>
<evidence type="ECO:0000256" key="1">
    <source>
        <dbReference type="ARBA" id="ARBA00022448"/>
    </source>
</evidence>